<evidence type="ECO:0000313" key="1">
    <source>
        <dbReference type="EMBL" id="QIG62200.1"/>
    </source>
</evidence>
<sequence length="62" mass="7549">MMDSIKMILTFVGAFGIVATIINTEMLDEKFHEWRKERKRRRELDRLPHTDLIVHNARKRRK</sequence>
<proteinExistence type="predicted"/>
<dbReference type="EMBL" id="MT078988">
    <property type="protein sequence ID" value="QIG62200.1"/>
    <property type="molecule type" value="Genomic_DNA"/>
</dbReference>
<gene>
    <name evidence="1" type="ORF">P46FS4_134</name>
</gene>
<name>A0A6G6XTT7_9CAUD</name>
<organism evidence="1 2">
    <name type="scientific">Salmonella phage P46FS4</name>
    <dbReference type="NCBI Taxonomy" id="2712940"/>
    <lineage>
        <taxon>Viruses</taxon>
        <taxon>Duplodnaviria</taxon>
        <taxon>Heunggongvirae</taxon>
        <taxon>Uroviricota</taxon>
        <taxon>Caudoviricetes</taxon>
        <taxon>Pantevenvirales</taxon>
        <taxon>Ackermannviridae</taxon>
        <taxon>Aglimvirinae</taxon>
        <taxon>Agtrevirus</taxon>
        <taxon>Agtrevirus P46FS4</taxon>
    </lineage>
</organism>
<protein>
    <submittedName>
        <fullName evidence="1">Putative membrane protein</fullName>
    </submittedName>
</protein>
<accession>A0A6G6XTT7</accession>
<dbReference type="Proteomes" id="UP000503550">
    <property type="component" value="Segment"/>
</dbReference>
<keyword evidence="2" id="KW-1185">Reference proteome</keyword>
<evidence type="ECO:0000313" key="2">
    <source>
        <dbReference type="Proteomes" id="UP000503550"/>
    </source>
</evidence>
<reference evidence="1 2" key="1">
    <citation type="submission" date="2020-02" db="EMBL/GenBank/DDBJ databases">
        <authorList>
            <person name="Tan Y."/>
            <person name="Ma J."/>
            <person name="Li D."/>
            <person name="Gao L."/>
        </authorList>
    </citation>
    <scope>NUCLEOTIDE SEQUENCE [LARGE SCALE GENOMIC DNA]</scope>
    <source>
        <strain evidence="1 2">Salmonella sp.</strain>
    </source>
</reference>